<keyword evidence="1" id="KW-1133">Transmembrane helix</keyword>
<organism evidence="2 3">
    <name type="scientific">Flexivirga oryzae</name>
    <dbReference type="NCBI Taxonomy" id="1794944"/>
    <lineage>
        <taxon>Bacteria</taxon>
        <taxon>Bacillati</taxon>
        <taxon>Actinomycetota</taxon>
        <taxon>Actinomycetes</taxon>
        <taxon>Micrococcales</taxon>
        <taxon>Dermacoccaceae</taxon>
        <taxon>Flexivirga</taxon>
    </lineage>
</organism>
<evidence type="ECO:0000256" key="1">
    <source>
        <dbReference type="SAM" id="Phobius"/>
    </source>
</evidence>
<dbReference type="RefSeq" id="WP_183320398.1">
    <property type="nucleotide sequence ID" value="NZ_JACHVQ010000001.1"/>
</dbReference>
<dbReference type="AlphaFoldDB" id="A0A839N4M1"/>
<accession>A0A839N4M1</accession>
<protein>
    <recommendedName>
        <fullName evidence="4">Exo-alpha-sialidase</fullName>
    </recommendedName>
</protein>
<sequence>MNADRDDFTVEDDPVAGFFADARAEVADEPTTELDWQRIVHESRRHARRRSRLTLLSSAAVAVIAIVAVLVWQQQGVSGGVQQGQAIAGSSAVVHSAGTSSNASSVSKAQTPTAVPKSFQTWSLSNAGSNTLYALGSQDCGSGICPVLLRSGTNGAGWNAVHKFTGTDTSAATGNDIAQIQPERAITQTRFAKPQVGFVFGGDLWVTRDSGATFTELSHPGTRVLDLEINRNEAVLLSADNCAQGECNGPLYVTRFDPSSNTVGDSGAQLTLDTPISAGRVLVQNGQAFVQLTAAKTGMPLAPMRLNGTTLQQLTAPSACYNTQLQAITAATTTDKLQLFAVCNPKQLSGDRLGYTLLRSDDAGQTWTSVSTGSLILPRRGDVWLAVADADHIAASSGGPRDTNGVPAGSSAGSLVVSTNGGTVFGPVTAPPGATLPAMGFDWTASPGVYYLYAIPHTTHGFWMTSDFGGKWTVIDPRS</sequence>
<dbReference type="Gene3D" id="2.130.10.10">
    <property type="entry name" value="YVTN repeat-like/Quinoprotein amine dehydrogenase"/>
    <property type="match status" value="1"/>
</dbReference>
<keyword evidence="1" id="KW-0812">Transmembrane</keyword>
<evidence type="ECO:0000313" key="3">
    <source>
        <dbReference type="Proteomes" id="UP000559182"/>
    </source>
</evidence>
<proteinExistence type="predicted"/>
<evidence type="ECO:0000313" key="2">
    <source>
        <dbReference type="EMBL" id="MBB2892257.1"/>
    </source>
</evidence>
<dbReference type="Proteomes" id="UP000559182">
    <property type="component" value="Unassembled WGS sequence"/>
</dbReference>
<gene>
    <name evidence="2" type="ORF">FHU39_002241</name>
</gene>
<name>A0A839N4M1_9MICO</name>
<reference evidence="2 3" key="1">
    <citation type="submission" date="2020-08" db="EMBL/GenBank/DDBJ databases">
        <title>Sequencing the genomes of 1000 actinobacteria strains.</title>
        <authorList>
            <person name="Klenk H.-P."/>
        </authorList>
    </citation>
    <scope>NUCLEOTIDE SEQUENCE [LARGE SCALE GENOMIC DNA]</scope>
    <source>
        <strain evidence="2 3">DSM 105369</strain>
    </source>
</reference>
<keyword evidence="1" id="KW-0472">Membrane</keyword>
<dbReference type="EMBL" id="JACHVQ010000001">
    <property type="protein sequence ID" value="MBB2892257.1"/>
    <property type="molecule type" value="Genomic_DNA"/>
</dbReference>
<dbReference type="SUPFAM" id="SSF110296">
    <property type="entry name" value="Oligoxyloglucan reducing end-specific cellobiohydrolase"/>
    <property type="match status" value="1"/>
</dbReference>
<evidence type="ECO:0008006" key="4">
    <source>
        <dbReference type="Google" id="ProtNLM"/>
    </source>
</evidence>
<feature type="transmembrane region" description="Helical" evidence="1">
    <location>
        <begin position="53"/>
        <end position="72"/>
    </location>
</feature>
<keyword evidence="3" id="KW-1185">Reference proteome</keyword>
<comment type="caution">
    <text evidence="2">The sequence shown here is derived from an EMBL/GenBank/DDBJ whole genome shotgun (WGS) entry which is preliminary data.</text>
</comment>
<dbReference type="InterPro" id="IPR015943">
    <property type="entry name" value="WD40/YVTN_repeat-like_dom_sf"/>
</dbReference>